<evidence type="ECO:0000313" key="2">
    <source>
        <dbReference type="Proteomes" id="UP000584824"/>
    </source>
</evidence>
<dbReference type="InterPro" id="IPR052896">
    <property type="entry name" value="GGT-like_enzyme"/>
</dbReference>
<reference evidence="1 2" key="1">
    <citation type="submission" date="2020-08" db="EMBL/GenBank/DDBJ databases">
        <title>Genomic Encyclopedia of Type Strains, Phase IV (KMG-IV): sequencing the most valuable type-strain genomes for metagenomic binning, comparative biology and taxonomic classification.</title>
        <authorList>
            <person name="Goeker M."/>
        </authorList>
    </citation>
    <scope>NUCLEOTIDE SEQUENCE [LARGE SCALE GENOMIC DNA]</scope>
    <source>
        <strain evidence="1 2">DSM 26385</strain>
    </source>
</reference>
<name>A0A7W6P2T3_9HYPH</name>
<sequence length="147" mass="15224">ARTSGENLFVVPLVIDPTSHALGSPVNPAQFIIPGMLCRDGKAVMPFGVMAGHYQAAGHAAFISGVLDRGLDLQVTMDAPRSFAFNGVLEVEPTVSEAAQMDLAARGHVIKVVTSPIGGSQAIRIDRQAGLLLGGSDSRKDGSALGF</sequence>
<dbReference type="Pfam" id="PF01019">
    <property type="entry name" value="G_glu_transpept"/>
    <property type="match status" value="1"/>
</dbReference>
<dbReference type="PANTHER" id="PTHR43881">
    <property type="entry name" value="GAMMA-GLUTAMYLTRANSPEPTIDASE (AFU_ORTHOLOGUE AFUA_4G13580)"/>
    <property type="match status" value="1"/>
</dbReference>
<keyword evidence="2" id="KW-1185">Reference proteome</keyword>
<dbReference type="SUPFAM" id="SSF56235">
    <property type="entry name" value="N-terminal nucleophile aminohydrolases (Ntn hydrolases)"/>
    <property type="match status" value="1"/>
</dbReference>
<proteinExistence type="predicted"/>
<accession>A0A7W6P2T3</accession>
<evidence type="ECO:0000313" key="1">
    <source>
        <dbReference type="EMBL" id="MBB4105769.1"/>
    </source>
</evidence>
<organism evidence="1 2">
    <name type="scientific">Allorhizobium borbori</name>
    <dbReference type="NCBI Taxonomy" id="485907"/>
    <lineage>
        <taxon>Bacteria</taxon>
        <taxon>Pseudomonadati</taxon>
        <taxon>Pseudomonadota</taxon>
        <taxon>Alphaproteobacteria</taxon>
        <taxon>Hyphomicrobiales</taxon>
        <taxon>Rhizobiaceae</taxon>
        <taxon>Rhizobium/Agrobacterium group</taxon>
        <taxon>Allorhizobium</taxon>
    </lineage>
</organism>
<dbReference type="RefSeq" id="WP_183795550.1">
    <property type="nucleotide sequence ID" value="NZ_JACIDU010000029.1"/>
</dbReference>
<dbReference type="EMBL" id="JACIDU010000029">
    <property type="protein sequence ID" value="MBB4105769.1"/>
    <property type="molecule type" value="Genomic_DNA"/>
</dbReference>
<protein>
    <submittedName>
        <fullName evidence="1">Gamma-glutamyltranspeptidase</fullName>
    </submittedName>
</protein>
<dbReference type="Proteomes" id="UP000584824">
    <property type="component" value="Unassembled WGS sequence"/>
</dbReference>
<dbReference type="InterPro" id="IPR029055">
    <property type="entry name" value="Ntn_hydrolases_N"/>
</dbReference>
<dbReference type="PANTHER" id="PTHR43881:SF1">
    <property type="entry name" value="GAMMA-GLUTAMYLTRANSPEPTIDASE (AFU_ORTHOLOGUE AFUA_4G13580)"/>
    <property type="match status" value="1"/>
</dbReference>
<dbReference type="InterPro" id="IPR043137">
    <property type="entry name" value="GGT_ssub_C"/>
</dbReference>
<feature type="non-terminal residue" evidence="1">
    <location>
        <position position="1"/>
    </location>
</feature>
<dbReference type="Gene3D" id="3.60.20.40">
    <property type="match status" value="1"/>
</dbReference>
<gene>
    <name evidence="1" type="ORF">GGQ66_004357</name>
</gene>
<dbReference type="AlphaFoldDB" id="A0A7W6P2T3"/>
<comment type="caution">
    <text evidence="1">The sequence shown here is derived from an EMBL/GenBank/DDBJ whole genome shotgun (WGS) entry which is preliminary data.</text>
</comment>